<evidence type="ECO:0000313" key="2">
    <source>
        <dbReference type="Proteomes" id="UP000652760"/>
    </source>
</evidence>
<dbReference type="RefSeq" id="WP_200197139.1">
    <property type="nucleotide sequence ID" value="NZ_JAENHM010000064.1"/>
</dbReference>
<protein>
    <submittedName>
        <fullName evidence="1">Uncharacterized protein</fullName>
    </submittedName>
</protein>
<sequence>MTIPTANDATAGSGSSMQVSLRESRLVLERLMQVTRVEPGLVPSLRDCALYSAALGLGGFPELLRHLDLLRTAKPIGLRLLESADMPALEEPVAECAGQHAWIVAPALVDLCVERHRRGLPGVLVARNLIEADELRIAGALAEANGLSATVTVVEQDGGTAVRLSVRPRADGSPTVLDTIRRHGIPVETALWWRLFHLANEALAPDSYTSRRHAGAIMVTADGRVVGRQDEDDTDLSLLHDDASAA</sequence>
<organism evidence="1 2">
    <name type="scientific">Azospirillum endophyticum</name>
    <dbReference type="NCBI Taxonomy" id="2800326"/>
    <lineage>
        <taxon>Bacteria</taxon>
        <taxon>Pseudomonadati</taxon>
        <taxon>Pseudomonadota</taxon>
        <taxon>Alphaproteobacteria</taxon>
        <taxon>Rhodospirillales</taxon>
        <taxon>Azospirillaceae</taxon>
        <taxon>Azospirillum</taxon>
    </lineage>
</organism>
<evidence type="ECO:0000313" key="1">
    <source>
        <dbReference type="EMBL" id="MBK1840523.1"/>
    </source>
</evidence>
<proteinExistence type="predicted"/>
<keyword evidence="2" id="KW-1185">Reference proteome</keyword>
<reference evidence="2" key="1">
    <citation type="submission" date="2021-01" db="EMBL/GenBank/DDBJ databases">
        <title>Genome public.</title>
        <authorList>
            <person name="Liu C."/>
            <person name="Sun Q."/>
        </authorList>
    </citation>
    <scope>NUCLEOTIDE SEQUENCE [LARGE SCALE GENOMIC DNA]</scope>
    <source>
        <strain evidence="2">YIM B02556</strain>
    </source>
</reference>
<dbReference type="EMBL" id="JAENHM010000064">
    <property type="protein sequence ID" value="MBK1840523.1"/>
    <property type="molecule type" value="Genomic_DNA"/>
</dbReference>
<comment type="caution">
    <text evidence="1">The sequence shown here is derived from an EMBL/GenBank/DDBJ whole genome shotgun (WGS) entry which is preliminary data.</text>
</comment>
<gene>
    <name evidence="1" type="ORF">JHL17_24270</name>
</gene>
<dbReference type="Proteomes" id="UP000652760">
    <property type="component" value="Unassembled WGS sequence"/>
</dbReference>
<name>A0ABS1FAQ5_9PROT</name>
<accession>A0ABS1FAQ5</accession>